<keyword evidence="2" id="KW-1185">Reference proteome</keyword>
<organism evidence="1 2">
    <name type="scientific">Campylobacter gastrosuis</name>
    <dbReference type="NCBI Taxonomy" id="2974576"/>
    <lineage>
        <taxon>Bacteria</taxon>
        <taxon>Pseudomonadati</taxon>
        <taxon>Campylobacterota</taxon>
        <taxon>Epsilonproteobacteria</taxon>
        <taxon>Campylobacterales</taxon>
        <taxon>Campylobacteraceae</taxon>
        <taxon>Campylobacter</taxon>
    </lineage>
</organism>
<dbReference type="Proteomes" id="UP001173801">
    <property type="component" value="Unassembled WGS sequence"/>
</dbReference>
<proteinExistence type="predicted"/>
<dbReference type="RefSeq" id="WP_284937593.1">
    <property type="nucleotide sequence ID" value="NZ_JANURM010000005.1"/>
</dbReference>
<accession>A0ABT7HPU8</accession>
<protein>
    <submittedName>
        <fullName evidence="1">Uncharacterized protein</fullName>
    </submittedName>
</protein>
<reference evidence="1" key="2">
    <citation type="journal article" date="2023" name="Microorganisms">
        <title>Isolation and Genomic Characteristics of Cat-Borne Campylobacter felis sp. nov. and Sheep-Borne Campylobacter ovis sp. nov.</title>
        <authorList>
            <person name="Wang H."/>
            <person name="Li Y."/>
            <person name="Gu Y."/>
            <person name="Zhou G."/>
            <person name="Chen X."/>
            <person name="Zhang X."/>
            <person name="Shao Z."/>
            <person name="Zhang J."/>
            <person name="Zhang M."/>
        </authorList>
    </citation>
    <scope>NUCLEOTIDE SEQUENCE</scope>
    <source>
        <strain evidence="1">PS10</strain>
    </source>
</reference>
<evidence type="ECO:0000313" key="2">
    <source>
        <dbReference type="Proteomes" id="UP001173801"/>
    </source>
</evidence>
<sequence>MKGYCGRIAKIGEADLKFCDRAYALYVSEGRFKTLQISVLSRSEKQKANKAYQSETTQKK</sequence>
<dbReference type="EMBL" id="JANURM010000005">
    <property type="protein sequence ID" value="MDL0088935.1"/>
    <property type="molecule type" value="Genomic_DNA"/>
</dbReference>
<comment type="caution">
    <text evidence="1">The sequence shown here is derived from an EMBL/GenBank/DDBJ whole genome shotgun (WGS) entry which is preliminary data.</text>
</comment>
<gene>
    <name evidence="1" type="ORF">NYG85_06050</name>
</gene>
<name>A0ABT7HPU8_9BACT</name>
<evidence type="ECO:0000313" key="1">
    <source>
        <dbReference type="EMBL" id="MDL0088935.1"/>
    </source>
</evidence>
<reference evidence="1" key="1">
    <citation type="submission" date="2022-08" db="EMBL/GenBank/DDBJ databases">
        <authorList>
            <person name="Wang H."/>
        </authorList>
    </citation>
    <scope>NUCLEOTIDE SEQUENCE</scope>
    <source>
        <strain evidence="1">PS10</strain>
    </source>
</reference>